<accession>A0A0R0M390</accession>
<evidence type="ECO:0000313" key="2">
    <source>
        <dbReference type="Proteomes" id="UP000051530"/>
    </source>
</evidence>
<dbReference type="VEuPathDB" id="MicrosporidiaDB:M153_4790005115"/>
<sequence length="40" mass="4842">MKVPTHQINSDFFVDSFFVLQNNINKLYLRIKSFFISIYI</sequence>
<name>A0A0R0M390_9MICR</name>
<protein>
    <submittedName>
        <fullName evidence="1">Uncharacterized protein</fullName>
    </submittedName>
</protein>
<evidence type="ECO:0000313" key="1">
    <source>
        <dbReference type="EMBL" id="KRH93940.1"/>
    </source>
</evidence>
<dbReference type="AlphaFoldDB" id="A0A0R0M390"/>
<keyword evidence="2" id="KW-1185">Reference proteome</keyword>
<organism evidence="1 2">
    <name type="scientific">Pseudoloma neurophilia</name>
    <dbReference type="NCBI Taxonomy" id="146866"/>
    <lineage>
        <taxon>Eukaryota</taxon>
        <taxon>Fungi</taxon>
        <taxon>Fungi incertae sedis</taxon>
        <taxon>Microsporidia</taxon>
        <taxon>Pseudoloma</taxon>
    </lineage>
</organism>
<gene>
    <name evidence="1" type="ORF">M153_4790005115</name>
</gene>
<dbReference type="Proteomes" id="UP000051530">
    <property type="component" value="Unassembled WGS sequence"/>
</dbReference>
<proteinExistence type="predicted"/>
<reference evidence="1 2" key="1">
    <citation type="submission" date="2015-07" db="EMBL/GenBank/DDBJ databases">
        <title>The genome of Pseudoloma neurophilia, a relevant intracellular parasite of the zebrafish.</title>
        <authorList>
            <person name="Ndikumana S."/>
            <person name="Pelin A."/>
            <person name="Sanders J."/>
            <person name="Corradi N."/>
        </authorList>
    </citation>
    <scope>NUCLEOTIDE SEQUENCE [LARGE SCALE GENOMIC DNA]</scope>
    <source>
        <strain evidence="1 2">MK1</strain>
    </source>
</reference>
<dbReference type="EMBL" id="LGUB01000175">
    <property type="protein sequence ID" value="KRH93940.1"/>
    <property type="molecule type" value="Genomic_DNA"/>
</dbReference>
<comment type="caution">
    <text evidence="1">The sequence shown here is derived from an EMBL/GenBank/DDBJ whole genome shotgun (WGS) entry which is preliminary data.</text>
</comment>